<proteinExistence type="predicted"/>
<sequence>MYFDLQGLLDKTVLNIENHMKTYPALSLVVLDFPSAPQCLTELALTTITSNQEECFKEPVMSHAALELLLLNKQEICMAEVTAFNLIHLWAAVKDNQQLAKELVAQHVNLMQIRPTDLEGYVAASGLVTEKQLLDTLKAQAVLAQKQVGFPFQQQPIWKNSRSSCLSYTSEVWTHEHEPWTNDFLGCQPMFTGEHQWSVVLKTLLDDEDIIFGVIGSEKAGEVLSQTKYIWKDVGGWSYRGDGIATINGDAFSMEHPFFTQGDTVTFTLDLNPGGEENGSLSIAVNGGPAFKGITNLCDHIGPGGFLPAASLLGFGDCVEVTEIKEVWA</sequence>
<dbReference type="InterPro" id="IPR043136">
    <property type="entry name" value="B30.2/SPRY_sf"/>
</dbReference>
<keyword evidence="2" id="KW-1185">Reference proteome</keyword>
<comment type="caution">
    <text evidence="1">The sequence shown here is derived from an EMBL/GenBank/DDBJ whole genome shotgun (WGS) entry which is preliminary data.</text>
</comment>
<dbReference type="Gene3D" id="2.60.120.920">
    <property type="match status" value="1"/>
</dbReference>
<dbReference type="SUPFAM" id="SSF49899">
    <property type="entry name" value="Concanavalin A-like lectins/glucanases"/>
    <property type="match status" value="1"/>
</dbReference>
<dbReference type="EMBL" id="CAICTM010000485">
    <property type="protein sequence ID" value="CAB9511473.1"/>
    <property type="molecule type" value="Genomic_DNA"/>
</dbReference>
<gene>
    <name evidence="1" type="ORF">SEMRO_486_G152720.1</name>
</gene>
<evidence type="ECO:0000313" key="2">
    <source>
        <dbReference type="Proteomes" id="UP001153069"/>
    </source>
</evidence>
<dbReference type="OrthoDB" id="6359816at2759"/>
<evidence type="ECO:0000313" key="1">
    <source>
        <dbReference type="EMBL" id="CAB9511473.1"/>
    </source>
</evidence>
<dbReference type="AlphaFoldDB" id="A0A9N8DYX6"/>
<name>A0A9N8DYX6_9STRA</name>
<dbReference type="CDD" id="cd11709">
    <property type="entry name" value="SPRY"/>
    <property type="match status" value="1"/>
</dbReference>
<reference evidence="1" key="1">
    <citation type="submission" date="2020-06" db="EMBL/GenBank/DDBJ databases">
        <authorList>
            <consortium name="Plant Systems Biology data submission"/>
        </authorList>
    </citation>
    <scope>NUCLEOTIDE SEQUENCE</scope>
    <source>
        <strain evidence="1">D6</strain>
    </source>
</reference>
<dbReference type="Proteomes" id="UP001153069">
    <property type="component" value="Unassembled WGS sequence"/>
</dbReference>
<dbReference type="InterPro" id="IPR013320">
    <property type="entry name" value="ConA-like_dom_sf"/>
</dbReference>
<accession>A0A9N8DYX6</accession>
<organism evidence="1 2">
    <name type="scientific">Seminavis robusta</name>
    <dbReference type="NCBI Taxonomy" id="568900"/>
    <lineage>
        <taxon>Eukaryota</taxon>
        <taxon>Sar</taxon>
        <taxon>Stramenopiles</taxon>
        <taxon>Ochrophyta</taxon>
        <taxon>Bacillariophyta</taxon>
        <taxon>Bacillariophyceae</taxon>
        <taxon>Bacillariophycidae</taxon>
        <taxon>Naviculales</taxon>
        <taxon>Naviculaceae</taxon>
        <taxon>Seminavis</taxon>
    </lineage>
</organism>
<protein>
    <submittedName>
        <fullName evidence="1">Uncharacterized protein</fullName>
    </submittedName>
</protein>